<evidence type="ECO:0000256" key="2">
    <source>
        <dbReference type="PROSITE-ProRule" id="PRU00335"/>
    </source>
</evidence>
<dbReference type="PANTHER" id="PTHR43479">
    <property type="entry name" value="ACREF/ENVCD OPERON REPRESSOR-RELATED"/>
    <property type="match status" value="1"/>
</dbReference>
<organism evidence="4 5">
    <name type="scientific">Wohlfahrtiimonas chitiniclastica</name>
    <dbReference type="NCBI Taxonomy" id="400946"/>
    <lineage>
        <taxon>Bacteria</taxon>
        <taxon>Pseudomonadati</taxon>
        <taxon>Pseudomonadota</taxon>
        <taxon>Gammaproteobacteria</taxon>
        <taxon>Cardiobacteriales</taxon>
        <taxon>Ignatzschineriaceae</taxon>
        <taxon>Wohlfahrtiimonas</taxon>
    </lineage>
</organism>
<dbReference type="Gene3D" id="1.10.357.10">
    <property type="entry name" value="Tetracycline Repressor, domain 2"/>
    <property type="match status" value="1"/>
</dbReference>
<evidence type="ECO:0000313" key="5">
    <source>
        <dbReference type="Proteomes" id="UP000680020"/>
    </source>
</evidence>
<reference evidence="4" key="1">
    <citation type="submission" date="2021-03" db="EMBL/GenBank/DDBJ databases">
        <title>Identification and antibiotic profiling of Wohlfahrtiimonas chitiniclastica, an underestimated human pathogen.</title>
        <authorList>
            <person name="Kopf A."/>
            <person name="Bunk B."/>
            <person name="Coldewey S."/>
            <person name="Gunzer F."/>
            <person name="Riedel T."/>
            <person name="Schroettner P."/>
        </authorList>
    </citation>
    <scope>NUCLEOTIDE SEQUENCE</scope>
    <source>
        <strain evidence="4">DSM 100917</strain>
    </source>
</reference>
<gene>
    <name evidence="4" type="ORF">J7561_01350</name>
</gene>
<dbReference type="Pfam" id="PF00440">
    <property type="entry name" value="TetR_N"/>
    <property type="match status" value="1"/>
</dbReference>
<feature type="DNA-binding region" description="H-T-H motif" evidence="2">
    <location>
        <begin position="29"/>
        <end position="48"/>
    </location>
</feature>
<feature type="domain" description="HTH tetR-type" evidence="3">
    <location>
        <begin position="6"/>
        <end position="66"/>
    </location>
</feature>
<dbReference type="PROSITE" id="PS01081">
    <property type="entry name" value="HTH_TETR_1"/>
    <property type="match status" value="1"/>
</dbReference>
<dbReference type="GO" id="GO:0003677">
    <property type="term" value="F:DNA binding"/>
    <property type="evidence" value="ECO:0007669"/>
    <property type="project" value="UniProtKB-UniRule"/>
</dbReference>
<proteinExistence type="predicted"/>
<dbReference type="EMBL" id="JAGIBU010000001">
    <property type="protein sequence ID" value="MBS7823845.1"/>
    <property type="molecule type" value="Genomic_DNA"/>
</dbReference>
<evidence type="ECO:0000313" key="4">
    <source>
        <dbReference type="EMBL" id="MBS7823845.1"/>
    </source>
</evidence>
<dbReference type="PANTHER" id="PTHR43479:SF11">
    <property type="entry name" value="ACREF_ENVCD OPERON REPRESSOR-RELATED"/>
    <property type="match status" value="1"/>
</dbReference>
<name>A0AB35BZB9_9GAMM</name>
<sequence>MAKTYDERHAEIMDVSLRLFIQYGLKDTTVNDIVKAVNIAKGTFYHYFQSKEDLILELRAKYIRSYLSLTSDYMEQCKHSDWHGKIRAWCQGSIVHYYEHRAEHIALFQQQYYLDERREHLSVIIFLEEFLRTGNEVQAWHVASPDLVALLIYQGINLAFDECREKTFEELEGMTERLYDVFIKMVS</sequence>
<evidence type="ECO:0000256" key="1">
    <source>
        <dbReference type="ARBA" id="ARBA00023125"/>
    </source>
</evidence>
<keyword evidence="1 2" id="KW-0238">DNA-binding</keyword>
<evidence type="ECO:0000259" key="3">
    <source>
        <dbReference type="PROSITE" id="PS50977"/>
    </source>
</evidence>
<dbReference type="PROSITE" id="PS50977">
    <property type="entry name" value="HTH_TETR_2"/>
    <property type="match status" value="1"/>
</dbReference>
<dbReference type="Proteomes" id="UP000680020">
    <property type="component" value="Unassembled WGS sequence"/>
</dbReference>
<dbReference type="SUPFAM" id="SSF46689">
    <property type="entry name" value="Homeodomain-like"/>
    <property type="match status" value="1"/>
</dbReference>
<dbReference type="AlphaFoldDB" id="A0AB35BZB9"/>
<accession>A0AB35BZB9</accession>
<dbReference type="RefSeq" id="WP_213402046.1">
    <property type="nucleotide sequence ID" value="NZ_JAGIBT010000001.1"/>
</dbReference>
<comment type="caution">
    <text evidence="4">The sequence shown here is derived from an EMBL/GenBank/DDBJ whole genome shotgun (WGS) entry which is preliminary data.</text>
</comment>
<dbReference type="InterPro" id="IPR009057">
    <property type="entry name" value="Homeodomain-like_sf"/>
</dbReference>
<protein>
    <submittedName>
        <fullName evidence="4">TetR/AcrR family transcriptional regulator</fullName>
    </submittedName>
</protein>
<dbReference type="PRINTS" id="PR00455">
    <property type="entry name" value="HTHTETR"/>
</dbReference>
<dbReference type="InterPro" id="IPR023772">
    <property type="entry name" value="DNA-bd_HTH_TetR-type_CS"/>
</dbReference>
<dbReference type="InterPro" id="IPR001647">
    <property type="entry name" value="HTH_TetR"/>
</dbReference>
<dbReference type="InterPro" id="IPR050624">
    <property type="entry name" value="HTH-type_Tx_Regulator"/>
</dbReference>